<keyword evidence="11" id="KW-1185">Reference proteome</keyword>
<dbReference type="Pfam" id="PF23278">
    <property type="entry name" value="Piwi_N"/>
    <property type="match status" value="1"/>
</dbReference>
<dbReference type="Pfam" id="PF02170">
    <property type="entry name" value="PAZ"/>
    <property type="match status" value="1"/>
</dbReference>
<dbReference type="GO" id="GO:0004521">
    <property type="term" value="F:RNA endonuclease activity"/>
    <property type="evidence" value="ECO:0007669"/>
    <property type="project" value="UniProtKB-ARBA"/>
</dbReference>
<keyword evidence="4" id="KW-0694">RNA-binding</keyword>
<keyword evidence="3" id="KW-0963">Cytoplasm</keyword>
<evidence type="ECO:0000259" key="9">
    <source>
        <dbReference type="PROSITE" id="PS50822"/>
    </source>
</evidence>
<evidence type="ECO:0000256" key="2">
    <source>
        <dbReference type="ARBA" id="ARBA00022473"/>
    </source>
</evidence>
<keyword evidence="2" id="KW-0217">Developmental protein</keyword>
<dbReference type="FunFam" id="2.170.260.10:FF:000003">
    <property type="entry name" value="Piwi-like RNA-mediated gene silencing 2"/>
    <property type="match status" value="1"/>
</dbReference>
<dbReference type="EnsemblMetazoa" id="PPAI001776-RA">
    <property type="protein sequence ID" value="PPAI001776-PA"/>
    <property type="gene ID" value="PPAI001776"/>
</dbReference>
<reference evidence="10" key="1">
    <citation type="submission" date="2022-08" db="UniProtKB">
        <authorList>
            <consortium name="EnsemblMetazoa"/>
        </authorList>
    </citation>
    <scope>IDENTIFICATION</scope>
    <source>
        <strain evidence="10">Israel</strain>
    </source>
</reference>
<dbReference type="SUPFAM" id="SSF101690">
    <property type="entry name" value="PAZ domain"/>
    <property type="match status" value="1"/>
</dbReference>
<feature type="region of interest" description="Disordered" evidence="7">
    <location>
        <begin position="1"/>
        <end position="212"/>
    </location>
</feature>
<dbReference type="PROSITE" id="PS50822">
    <property type="entry name" value="PIWI"/>
    <property type="match status" value="1"/>
</dbReference>
<dbReference type="PANTHER" id="PTHR22891">
    <property type="entry name" value="EUKARYOTIC TRANSLATION INITIATION FACTOR 2C"/>
    <property type="match status" value="1"/>
</dbReference>
<protein>
    <submittedName>
        <fullName evidence="10">Uncharacterized protein</fullName>
    </submittedName>
</protein>
<dbReference type="GO" id="GO:0003723">
    <property type="term" value="F:RNA binding"/>
    <property type="evidence" value="ECO:0007669"/>
    <property type="project" value="UniProtKB-KW"/>
</dbReference>
<feature type="compositionally biased region" description="Basic and acidic residues" evidence="7">
    <location>
        <begin position="92"/>
        <end position="101"/>
    </location>
</feature>
<dbReference type="VEuPathDB" id="VectorBase:PPAI001776"/>
<proteinExistence type="inferred from homology"/>
<feature type="compositionally biased region" description="Basic and acidic residues" evidence="7">
    <location>
        <begin position="111"/>
        <end position="133"/>
    </location>
</feature>
<dbReference type="AlphaFoldDB" id="A0A1B0D353"/>
<feature type="domain" description="Piwi" evidence="9">
    <location>
        <begin position="667"/>
        <end position="961"/>
    </location>
</feature>
<dbReference type="InterPro" id="IPR012337">
    <property type="entry name" value="RNaseH-like_sf"/>
</dbReference>
<keyword evidence="5" id="KW-0943">RNA-mediated gene silencing</keyword>
<name>A0A1B0D353_PHLPP</name>
<evidence type="ECO:0000256" key="7">
    <source>
        <dbReference type="SAM" id="MobiDB-lite"/>
    </source>
</evidence>
<dbReference type="InterPro" id="IPR003100">
    <property type="entry name" value="PAZ_dom"/>
</dbReference>
<evidence type="ECO:0000256" key="5">
    <source>
        <dbReference type="ARBA" id="ARBA00023158"/>
    </source>
</evidence>
<feature type="domain" description="PAZ" evidence="8">
    <location>
        <begin position="396"/>
        <end position="503"/>
    </location>
</feature>
<feature type="compositionally biased region" description="Basic and acidic residues" evidence="7">
    <location>
        <begin position="1"/>
        <end position="42"/>
    </location>
</feature>
<dbReference type="Gene3D" id="2.170.260.10">
    <property type="entry name" value="paz domain"/>
    <property type="match status" value="1"/>
</dbReference>
<evidence type="ECO:0000256" key="4">
    <source>
        <dbReference type="ARBA" id="ARBA00022884"/>
    </source>
</evidence>
<feature type="compositionally biased region" description="Low complexity" evidence="7">
    <location>
        <begin position="43"/>
        <end position="53"/>
    </location>
</feature>
<sequence length="975" mass="112090">MSDRRYYERDEYRERSHDRGRSHGRDYERTHRDRNGRRDHGEGSSSHGYGRSSHSSRHDDRSRSNSSRYDRRSSRERDRYSPPGRSSAYESSSHRPYESSRRSSYGSPERSSSRYESSSRKSSYDYDSYDRPRASSSKVPYYEYEGGGSGSSSHRSHYPSERSPPPSLPQPSTSFRPPKTRGFRGGGGGGRGSKRGGGDASRGSRRGNRAITDLIVTRPTSLNTKKGTTGTTITLLANYFRILKKPDWNIYKYRVEFIPEVEALNHKKAIMRRQIPKLGSFQFDGAMIFSPYKYASDPMVIVEKDEKDDPIQINVRFVGQLLSTDGQYTHLLNLIMRATIESLNMQRAYGPKGTKYFDALQKIDINTQNLQVWPGFCTAIRQHERDIMICTELTHKVIRMENCYNNVIRLSCLCLFAGKVVVTEYNNATYRIDDVDFSLSPSSSFEKKSGERTTFLQYFRDRYNCTIRDTRQPLLVSRSKAKDVRAGRPEVLNLVPELCRLTGLTEEMRTNFRLMRDLAQHTRVKPDMRVKRFLELNRRIQHEEKARDVMRKWEMDLDRHLVEFTGRVLPTELIYFGNRQEETPRNADWTGALTRNRLFETDKLINWHCVCTNRDFGVVSKFLSFLSSAARNSGLDLADPRIIRIDNPRVQAYINAIEQACNDSSQIIMCVVPSQDASRYGAIKKKSFVERAVPTQVILTKVMSNDKILKSVSAKLMVQMNCKLGNAPWTVKIPASGIMTVGFDVTYDVRDKRKSYGALVATMDLRQCNSFFSTVSQHSHGEEMSNFLVVNMMKALKQYQYIHHEPPKKIIFYRDGVGEGDLSHVLEFEVRKLSNDLKAMYGEGAPKLTYIIVTKRINTRLFSRTHHGECTNAPPGTVVDDIITLPERYDFFIVSQSTKEGTISPTSYNVIFDESGFSADKIQIWTYKMTHLYYNWSGNVKVPAVCQYAQKLAFLVGQFINQEPTHLLEKKLYFL</sequence>
<evidence type="ECO:0000259" key="8">
    <source>
        <dbReference type="PROSITE" id="PS50821"/>
    </source>
</evidence>
<feature type="compositionally biased region" description="Low complexity" evidence="7">
    <location>
        <begin position="134"/>
        <end position="144"/>
    </location>
</feature>
<dbReference type="Gene3D" id="3.30.420.10">
    <property type="entry name" value="Ribonuclease H-like superfamily/Ribonuclease H"/>
    <property type="match status" value="1"/>
</dbReference>
<evidence type="ECO:0000256" key="1">
    <source>
        <dbReference type="ARBA" id="ARBA00004496"/>
    </source>
</evidence>
<dbReference type="Gene3D" id="3.40.50.2300">
    <property type="match status" value="1"/>
</dbReference>
<comment type="similarity">
    <text evidence="6">Belongs to the argonaute family. Piwi subfamily.</text>
</comment>
<dbReference type="Proteomes" id="UP000092462">
    <property type="component" value="Unassembled WGS sequence"/>
</dbReference>
<dbReference type="GO" id="GO:0035194">
    <property type="term" value="P:regulatory ncRNA-mediated post-transcriptional gene silencing"/>
    <property type="evidence" value="ECO:0007669"/>
    <property type="project" value="UniProtKB-ARBA"/>
</dbReference>
<evidence type="ECO:0000256" key="3">
    <source>
        <dbReference type="ARBA" id="ARBA00022490"/>
    </source>
</evidence>
<dbReference type="InterPro" id="IPR036085">
    <property type="entry name" value="PAZ_dom_sf"/>
</dbReference>
<dbReference type="SMART" id="SM00949">
    <property type="entry name" value="PAZ"/>
    <property type="match status" value="1"/>
</dbReference>
<feature type="compositionally biased region" description="Basic and acidic residues" evidence="7">
    <location>
        <begin position="56"/>
        <end position="80"/>
    </location>
</feature>
<evidence type="ECO:0000256" key="6">
    <source>
        <dbReference type="ARBA" id="ARBA00038291"/>
    </source>
</evidence>
<dbReference type="SUPFAM" id="SSF53098">
    <property type="entry name" value="Ribonuclease H-like"/>
    <property type="match status" value="1"/>
</dbReference>
<dbReference type="CDD" id="cd04658">
    <property type="entry name" value="Piwi_piwi-like_Euk"/>
    <property type="match status" value="1"/>
</dbReference>
<organism evidence="10 11">
    <name type="scientific">Phlebotomus papatasi</name>
    <name type="common">Sandfly</name>
    <dbReference type="NCBI Taxonomy" id="29031"/>
    <lineage>
        <taxon>Eukaryota</taxon>
        <taxon>Metazoa</taxon>
        <taxon>Ecdysozoa</taxon>
        <taxon>Arthropoda</taxon>
        <taxon>Hexapoda</taxon>
        <taxon>Insecta</taxon>
        <taxon>Pterygota</taxon>
        <taxon>Neoptera</taxon>
        <taxon>Endopterygota</taxon>
        <taxon>Diptera</taxon>
        <taxon>Nematocera</taxon>
        <taxon>Psychodoidea</taxon>
        <taxon>Psychodidae</taxon>
        <taxon>Phlebotomus</taxon>
        <taxon>Phlebotomus</taxon>
    </lineage>
</organism>
<dbReference type="PROSITE" id="PS50821">
    <property type="entry name" value="PAZ"/>
    <property type="match status" value="1"/>
</dbReference>
<dbReference type="Pfam" id="PF02171">
    <property type="entry name" value="Piwi"/>
    <property type="match status" value="1"/>
</dbReference>
<dbReference type="GO" id="GO:0043186">
    <property type="term" value="C:P granule"/>
    <property type="evidence" value="ECO:0007669"/>
    <property type="project" value="UniProtKB-ARBA"/>
</dbReference>
<dbReference type="EMBL" id="AJVK01023291">
    <property type="status" value="NOT_ANNOTATED_CDS"/>
    <property type="molecule type" value="Genomic_DNA"/>
</dbReference>
<dbReference type="InterPro" id="IPR036397">
    <property type="entry name" value="RNaseH_sf"/>
</dbReference>
<dbReference type="InterPro" id="IPR003165">
    <property type="entry name" value="Piwi"/>
</dbReference>
<dbReference type="CDD" id="cd02845">
    <property type="entry name" value="PAZ_piwi_like"/>
    <property type="match status" value="1"/>
</dbReference>
<evidence type="ECO:0000313" key="11">
    <source>
        <dbReference type="Proteomes" id="UP000092462"/>
    </source>
</evidence>
<accession>A0A1B0D353</accession>
<dbReference type="EMBL" id="AJVK01023290">
    <property type="status" value="NOT_ANNOTATED_CDS"/>
    <property type="molecule type" value="Genomic_DNA"/>
</dbReference>
<dbReference type="GO" id="GO:0034587">
    <property type="term" value="P:piRNA processing"/>
    <property type="evidence" value="ECO:0007669"/>
    <property type="project" value="UniProtKB-ARBA"/>
</dbReference>
<dbReference type="GO" id="GO:0061157">
    <property type="term" value="P:mRNA destabilization"/>
    <property type="evidence" value="ECO:0007669"/>
    <property type="project" value="UniProtKB-ARBA"/>
</dbReference>
<dbReference type="SMART" id="SM00950">
    <property type="entry name" value="Piwi"/>
    <property type="match status" value="1"/>
</dbReference>
<comment type="subcellular location">
    <subcellularLocation>
        <location evidence="1">Cytoplasm</location>
    </subcellularLocation>
</comment>
<dbReference type="VEuPathDB" id="VectorBase:PPAPM1_009721"/>
<evidence type="ECO:0000313" key="10">
    <source>
        <dbReference type="EnsemblMetazoa" id="PPAI001776-PA"/>
    </source>
</evidence>